<feature type="domain" description="HTH OST-type" evidence="1">
    <location>
        <begin position="228"/>
        <end position="306"/>
    </location>
</feature>
<dbReference type="EMBL" id="JAQQXS010000015">
    <property type="protein sequence ID" value="MDC8786710.1"/>
    <property type="molecule type" value="Genomic_DNA"/>
</dbReference>
<proteinExistence type="predicted"/>
<name>A0ABT5KWD5_9BURK</name>
<sequence length="313" mass="33757">MSNFNLQRTESTKVAIYWDFENLHAVLANLAHGDGAYRENRFQPQPVFVDLKPILEYAASLGDIIINRAYGNWQFFANYRHALNEAGVDLIQMFPRGANMKNSADIRMALDALSDVHNHPHLSHVLVISSDSDFISLAQKVKQAGRFIAGVGVAGYSNRFWTASCNEFKFYQNLLGAAPEGGGLGGPLAVSGGADGNESMAAPGIAAQVGSVVAMAMPVDAEAVGAPSLDEARQALQRALKQLVDRNGENYVSRSALKVFIKRLLPSFDEQALGCTNFSEFLHRFPDLVIEVDLISGGHVALATQPVGVADAP</sequence>
<reference evidence="2 3" key="1">
    <citation type="submission" date="2022-10" db="EMBL/GenBank/DDBJ databases">
        <title>paucibacter sp. hw8 Genome sequencing.</title>
        <authorList>
            <person name="Park S."/>
        </authorList>
    </citation>
    <scope>NUCLEOTIDE SEQUENCE [LARGE SCALE GENOMIC DNA]</scope>
    <source>
        <strain evidence="3">hw8</strain>
    </source>
</reference>
<evidence type="ECO:0000313" key="3">
    <source>
        <dbReference type="Proteomes" id="UP001219862"/>
    </source>
</evidence>
<organism evidence="2 3">
    <name type="scientific">Roseateles koreensis</name>
    <dbReference type="NCBI Taxonomy" id="2987526"/>
    <lineage>
        <taxon>Bacteria</taxon>
        <taxon>Pseudomonadati</taxon>
        <taxon>Pseudomonadota</taxon>
        <taxon>Betaproteobacteria</taxon>
        <taxon>Burkholderiales</taxon>
        <taxon>Sphaerotilaceae</taxon>
        <taxon>Roseateles</taxon>
    </lineage>
</organism>
<evidence type="ECO:0000259" key="1">
    <source>
        <dbReference type="PROSITE" id="PS51644"/>
    </source>
</evidence>
<evidence type="ECO:0000313" key="2">
    <source>
        <dbReference type="EMBL" id="MDC8786710.1"/>
    </source>
</evidence>
<dbReference type="RefSeq" id="WP_273597823.1">
    <property type="nucleotide sequence ID" value="NZ_JAQQXS010000015.1"/>
</dbReference>
<accession>A0ABT5KWD5</accession>
<dbReference type="PROSITE" id="PS51644">
    <property type="entry name" value="HTH_OST"/>
    <property type="match status" value="1"/>
</dbReference>
<dbReference type="PANTHER" id="PTHR35811">
    <property type="entry name" value="SLR1870 PROTEIN"/>
    <property type="match status" value="1"/>
</dbReference>
<dbReference type="Pfam" id="PF12872">
    <property type="entry name" value="OST-HTH"/>
    <property type="match status" value="1"/>
</dbReference>
<dbReference type="PANTHER" id="PTHR35811:SF1">
    <property type="entry name" value="HTH OST-TYPE DOMAIN-CONTAINING PROTEIN"/>
    <property type="match status" value="1"/>
</dbReference>
<gene>
    <name evidence="2" type="ORF">PRZ01_16080</name>
</gene>
<comment type="caution">
    <text evidence="2">The sequence shown here is derived from an EMBL/GenBank/DDBJ whole genome shotgun (WGS) entry which is preliminary data.</text>
</comment>
<protein>
    <submittedName>
        <fullName evidence="2">NYN domain-containing protein</fullName>
    </submittedName>
</protein>
<dbReference type="Pfam" id="PF01936">
    <property type="entry name" value="NYN"/>
    <property type="match status" value="1"/>
</dbReference>
<dbReference type="InterPro" id="IPR025605">
    <property type="entry name" value="OST-HTH/LOTUS_dom"/>
</dbReference>
<dbReference type="InterPro" id="IPR021139">
    <property type="entry name" value="NYN"/>
</dbReference>
<dbReference type="CDD" id="cd11297">
    <property type="entry name" value="PIN_LabA-like_N_1"/>
    <property type="match status" value="1"/>
</dbReference>
<dbReference type="CDD" id="cd10146">
    <property type="entry name" value="LabA_like_C"/>
    <property type="match status" value="1"/>
</dbReference>
<dbReference type="Proteomes" id="UP001219862">
    <property type="component" value="Unassembled WGS sequence"/>
</dbReference>
<keyword evidence="3" id="KW-1185">Reference proteome</keyword>
<dbReference type="Gene3D" id="3.40.50.1010">
    <property type="entry name" value="5'-nuclease"/>
    <property type="match status" value="1"/>
</dbReference>